<organism evidence="7 8">
    <name type="scientific">Deinandra increscens subsp. villosa</name>
    <dbReference type="NCBI Taxonomy" id="3103831"/>
    <lineage>
        <taxon>Eukaryota</taxon>
        <taxon>Viridiplantae</taxon>
        <taxon>Streptophyta</taxon>
        <taxon>Embryophyta</taxon>
        <taxon>Tracheophyta</taxon>
        <taxon>Spermatophyta</taxon>
        <taxon>Magnoliopsida</taxon>
        <taxon>eudicotyledons</taxon>
        <taxon>Gunneridae</taxon>
        <taxon>Pentapetalae</taxon>
        <taxon>asterids</taxon>
        <taxon>campanulids</taxon>
        <taxon>Asterales</taxon>
        <taxon>Asteraceae</taxon>
        <taxon>Asteroideae</taxon>
        <taxon>Heliantheae alliance</taxon>
        <taxon>Madieae</taxon>
        <taxon>Madiinae</taxon>
        <taxon>Deinandra</taxon>
    </lineage>
</organism>
<dbReference type="Proteomes" id="UP001408789">
    <property type="component" value="Unassembled WGS sequence"/>
</dbReference>
<proteinExistence type="predicted"/>
<dbReference type="PANTHER" id="PTHR31234">
    <property type="entry name" value="LATE EMBRYOGENESIS ABUNDANT (LEA) HYDROXYPROLINE-RICH GLYCOPROTEIN FAMILY"/>
    <property type="match status" value="1"/>
</dbReference>
<dbReference type="InterPro" id="IPR044839">
    <property type="entry name" value="NDR1-like"/>
</dbReference>
<gene>
    <name evidence="7" type="ORF">SSX86_022660</name>
</gene>
<dbReference type="EMBL" id="JBCNJP010000023">
    <property type="protein sequence ID" value="KAK9057822.1"/>
    <property type="molecule type" value="Genomic_DNA"/>
</dbReference>
<feature type="transmembrane region" description="Helical" evidence="5">
    <location>
        <begin position="38"/>
        <end position="63"/>
    </location>
</feature>
<evidence type="ECO:0000256" key="4">
    <source>
        <dbReference type="ARBA" id="ARBA00023136"/>
    </source>
</evidence>
<evidence type="ECO:0000313" key="7">
    <source>
        <dbReference type="EMBL" id="KAK9057822.1"/>
    </source>
</evidence>
<keyword evidence="2 5" id="KW-0812">Transmembrane</keyword>
<reference evidence="7 8" key="1">
    <citation type="submission" date="2024-04" db="EMBL/GenBank/DDBJ databases">
        <title>The reference genome of an endangered Asteraceae, Deinandra increscens subsp. villosa, native to the Central Coast of California.</title>
        <authorList>
            <person name="Guilliams M."/>
            <person name="Hasenstab-Lehman K."/>
            <person name="Meyer R."/>
            <person name="Mcevoy S."/>
        </authorList>
    </citation>
    <scope>NUCLEOTIDE SEQUENCE [LARGE SCALE GENOMIC DNA]</scope>
    <source>
        <tissue evidence="7">Leaf</tissue>
    </source>
</reference>
<accession>A0AAP0GRD7</accession>
<keyword evidence="3 5" id="KW-1133">Transmembrane helix</keyword>
<evidence type="ECO:0000256" key="5">
    <source>
        <dbReference type="SAM" id="Phobius"/>
    </source>
</evidence>
<evidence type="ECO:0000256" key="1">
    <source>
        <dbReference type="ARBA" id="ARBA00004167"/>
    </source>
</evidence>
<dbReference type="InterPro" id="IPR004864">
    <property type="entry name" value="LEA_2"/>
</dbReference>
<name>A0AAP0GRD7_9ASTR</name>
<protein>
    <recommendedName>
        <fullName evidence="6">Late embryogenesis abundant protein LEA-2 subgroup domain-containing protein</fullName>
    </recommendedName>
</protein>
<dbReference type="Pfam" id="PF03168">
    <property type="entry name" value="LEA_2"/>
    <property type="match status" value="1"/>
</dbReference>
<evidence type="ECO:0000256" key="2">
    <source>
        <dbReference type="ARBA" id="ARBA00022692"/>
    </source>
</evidence>
<evidence type="ECO:0000259" key="6">
    <source>
        <dbReference type="Pfam" id="PF03168"/>
    </source>
</evidence>
<dbReference type="SUPFAM" id="SSF117070">
    <property type="entry name" value="LEA14-like"/>
    <property type="match status" value="1"/>
</dbReference>
<keyword evidence="8" id="KW-1185">Reference proteome</keyword>
<dbReference type="PANTHER" id="PTHR31234:SF65">
    <property type="entry name" value="LATE EMBRYOGENESIS ABUNDANT PROTEIN, LEA_2 SUBGROUP"/>
    <property type="match status" value="1"/>
</dbReference>
<dbReference type="AlphaFoldDB" id="A0AAP0GRD7"/>
<evidence type="ECO:0000313" key="8">
    <source>
        <dbReference type="Proteomes" id="UP001408789"/>
    </source>
</evidence>
<feature type="domain" description="Late embryogenesis abundant protein LEA-2 subgroup" evidence="6">
    <location>
        <begin position="101"/>
        <end position="194"/>
    </location>
</feature>
<dbReference type="GO" id="GO:0098542">
    <property type="term" value="P:defense response to other organism"/>
    <property type="evidence" value="ECO:0007669"/>
    <property type="project" value="InterPro"/>
</dbReference>
<sequence>MDIIKKDEQPLRYSPATATLPDSVTGDASGKLKRRRRIICWSTVIGINLLIFLIVLILSLTVFRARKPEITINSIKLDDLDLSVNPIPLNISLNLTLSLEISIRNPNKVSAKYRNTSAALLYRGKDIGNVPVPAGRIGSDDTTRLNLTLTVFADRVATDGEIYRDILKGNLGVTAYTRIKAKVRVLFIHIHVKATSSCDVNIDIMSSSIKNQTCHAKVKI</sequence>
<comment type="caution">
    <text evidence="7">The sequence shown here is derived from an EMBL/GenBank/DDBJ whole genome shotgun (WGS) entry which is preliminary data.</text>
</comment>
<dbReference type="Gene3D" id="2.60.40.1820">
    <property type="match status" value="1"/>
</dbReference>
<comment type="subcellular location">
    <subcellularLocation>
        <location evidence="1">Membrane</location>
        <topology evidence="1">Single-pass membrane protein</topology>
    </subcellularLocation>
</comment>
<keyword evidence="4 5" id="KW-0472">Membrane</keyword>
<evidence type="ECO:0000256" key="3">
    <source>
        <dbReference type="ARBA" id="ARBA00022989"/>
    </source>
</evidence>
<dbReference type="GO" id="GO:0016020">
    <property type="term" value="C:membrane"/>
    <property type="evidence" value="ECO:0007669"/>
    <property type="project" value="UniProtKB-SubCell"/>
</dbReference>